<comment type="caution">
    <text evidence="7">The sequence shown here is derived from an EMBL/GenBank/DDBJ whole genome shotgun (WGS) entry which is preliminary data.</text>
</comment>
<dbReference type="PANTHER" id="PTHR30111">
    <property type="entry name" value="33 KDA CHAPERONIN"/>
    <property type="match status" value="1"/>
</dbReference>
<gene>
    <name evidence="6 7" type="primary">hslO</name>
    <name evidence="7" type="ORF">Q4T40_09585</name>
</gene>
<keyword evidence="8" id="KW-1185">Reference proteome</keyword>
<dbReference type="SUPFAM" id="SSF118352">
    <property type="entry name" value="HSP33 redox switch-like"/>
    <property type="match status" value="1"/>
</dbReference>
<dbReference type="PANTHER" id="PTHR30111:SF1">
    <property type="entry name" value="33 KDA CHAPERONIN"/>
    <property type="match status" value="1"/>
</dbReference>
<feature type="disulfide bond" description="Redox-active" evidence="6">
    <location>
        <begin position="265"/>
        <end position="268"/>
    </location>
</feature>
<accession>A0ABU3P062</accession>
<evidence type="ECO:0000256" key="4">
    <source>
        <dbReference type="ARBA" id="ARBA00023186"/>
    </source>
</evidence>
<comment type="PTM">
    <text evidence="6">Under oxidizing conditions two disulfide bonds are formed involving the reactive cysteines. Under reducing conditions zinc is bound to the reactive cysteines and the protein is inactive.</text>
</comment>
<evidence type="ECO:0000256" key="3">
    <source>
        <dbReference type="ARBA" id="ARBA00023157"/>
    </source>
</evidence>
<dbReference type="InterPro" id="IPR016154">
    <property type="entry name" value="Heat_shock_Hsp33_C"/>
</dbReference>
<name>A0ABU3P062_9FIRM</name>
<evidence type="ECO:0000313" key="7">
    <source>
        <dbReference type="EMBL" id="MDT8901491.1"/>
    </source>
</evidence>
<keyword evidence="4 6" id="KW-0143">Chaperone</keyword>
<dbReference type="NCBIfam" id="NF001033">
    <property type="entry name" value="PRK00114.1"/>
    <property type="match status" value="1"/>
</dbReference>
<comment type="subcellular location">
    <subcellularLocation>
        <location evidence="6">Cytoplasm</location>
    </subcellularLocation>
</comment>
<comment type="function">
    <text evidence="6">Redox regulated molecular chaperone. Protects both thermally unfolding and oxidatively damaged proteins from irreversible aggregation. Plays an important role in the bacterial defense system toward oxidative stress.</text>
</comment>
<keyword evidence="1 6" id="KW-0963">Cytoplasm</keyword>
<evidence type="ECO:0000256" key="6">
    <source>
        <dbReference type="HAMAP-Rule" id="MF_00117"/>
    </source>
</evidence>
<keyword evidence="3 6" id="KW-1015">Disulfide bond</keyword>
<dbReference type="Gene3D" id="3.90.1280.10">
    <property type="entry name" value="HSP33 redox switch-like"/>
    <property type="match status" value="1"/>
</dbReference>
<organism evidence="7 8">
    <name type="scientific">Anaeroselena agilis</name>
    <dbReference type="NCBI Taxonomy" id="3063788"/>
    <lineage>
        <taxon>Bacteria</taxon>
        <taxon>Bacillati</taxon>
        <taxon>Bacillota</taxon>
        <taxon>Negativicutes</taxon>
        <taxon>Acetonemataceae</taxon>
        <taxon>Anaeroselena</taxon>
    </lineage>
</organism>
<dbReference type="Gene3D" id="3.55.30.10">
    <property type="entry name" value="Hsp33 domain"/>
    <property type="match status" value="1"/>
</dbReference>
<comment type="similarity">
    <text evidence="6">Belongs to the HSP33 family.</text>
</comment>
<protein>
    <recommendedName>
        <fullName evidence="6">33 kDa chaperonin</fullName>
    </recommendedName>
    <alternativeName>
        <fullName evidence="6">Heat shock protein 33 homolog</fullName>
        <shortName evidence="6">HSP33</shortName>
    </alternativeName>
</protein>
<feature type="disulfide bond" description="Redox-active" evidence="6">
    <location>
        <begin position="233"/>
        <end position="235"/>
    </location>
</feature>
<evidence type="ECO:0000256" key="1">
    <source>
        <dbReference type="ARBA" id="ARBA00022490"/>
    </source>
</evidence>
<dbReference type="RefSeq" id="WP_413780002.1">
    <property type="nucleotide sequence ID" value="NZ_JAUOZS010000001.1"/>
</dbReference>
<evidence type="ECO:0000256" key="5">
    <source>
        <dbReference type="ARBA" id="ARBA00023284"/>
    </source>
</evidence>
<dbReference type="PIRSF" id="PIRSF005261">
    <property type="entry name" value="Heat_shock_Hsp33"/>
    <property type="match status" value="1"/>
</dbReference>
<sequence>MQDHLVKATVPGVRAFAAVTTELVEEARRRHDCFPVAAAALGRTMTAALLLSANLKTDEYVTIRLAGDGPLGGVIADAHAQGTVRGYVRNPHVDLPLAGGKLPVGQAVGRGHIHVTRFTGMKQPFTGTAELVSGEIGDDVANYLLVSEQTPSTVALGVLVNTDYSVGAAGGIVVQALPGAEDTVLAKVEANLAALPPVSELVRGGADAASMLLKVFTGLEATVFEQARLAFNCQCSTERVEAMLVSLGRDELADMAAEGKAEVRCHFCGEKYDITGERLHELLAAVPDKH</sequence>
<keyword evidence="5 6" id="KW-0676">Redox-active center</keyword>
<evidence type="ECO:0000256" key="2">
    <source>
        <dbReference type="ARBA" id="ARBA00022833"/>
    </source>
</evidence>
<dbReference type="CDD" id="cd00498">
    <property type="entry name" value="Hsp33"/>
    <property type="match status" value="1"/>
</dbReference>
<dbReference type="InterPro" id="IPR016153">
    <property type="entry name" value="Heat_shock_Hsp33_N"/>
</dbReference>
<keyword evidence="2 6" id="KW-0862">Zinc</keyword>
<dbReference type="InterPro" id="IPR000397">
    <property type="entry name" value="Heat_shock_Hsp33"/>
</dbReference>
<dbReference type="EMBL" id="JAUOZS010000001">
    <property type="protein sequence ID" value="MDT8901491.1"/>
    <property type="molecule type" value="Genomic_DNA"/>
</dbReference>
<evidence type="ECO:0000313" key="8">
    <source>
        <dbReference type="Proteomes" id="UP001254848"/>
    </source>
</evidence>
<dbReference type="Pfam" id="PF01430">
    <property type="entry name" value="HSP33"/>
    <property type="match status" value="1"/>
</dbReference>
<dbReference type="Proteomes" id="UP001254848">
    <property type="component" value="Unassembled WGS sequence"/>
</dbReference>
<dbReference type="SUPFAM" id="SSF64397">
    <property type="entry name" value="Hsp33 domain"/>
    <property type="match status" value="1"/>
</dbReference>
<dbReference type="HAMAP" id="MF_00117">
    <property type="entry name" value="HslO"/>
    <property type="match status" value="1"/>
</dbReference>
<proteinExistence type="inferred from homology"/>
<reference evidence="7 8" key="1">
    <citation type="submission" date="2023-07" db="EMBL/GenBank/DDBJ databases">
        <title>The novel representative of Negativicutes class, Anaeroselena agilis gen. nov. sp. nov.</title>
        <authorList>
            <person name="Prokofeva M.I."/>
            <person name="Elcheninov A.G."/>
            <person name="Klyukina A."/>
            <person name="Kublanov I.V."/>
            <person name="Frolov E.N."/>
            <person name="Podosokorskaya O.A."/>
        </authorList>
    </citation>
    <scope>NUCLEOTIDE SEQUENCE [LARGE SCALE GENOMIC DNA]</scope>
    <source>
        <strain evidence="7 8">4137-cl</strain>
    </source>
</reference>